<dbReference type="Proteomes" id="UP000631421">
    <property type="component" value="Unassembled WGS sequence"/>
</dbReference>
<dbReference type="Pfam" id="PF00072">
    <property type="entry name" value="Response_reg"/>
    <property type="match status" value="1"/>
</dbReference>
<dbReference type="EC" id="2.7.13.3" evidence="2"/>
<dbReference type="Gene3D" id="1.10.287.130">
    <property type="match status" value="1"/>
</dbReference>
<dbReference type="InterPro" id="IPR003594">
    <property type="entry name" value="HATPase_dom"/>
</dbReference>
<dbReference type="Pfam" id="PF00512">
    <property type="entry name" value="HisKA"/>
    <property type="match status" value="1"/>
</dbReference>
<keyword evidence="4 9" id="KW-0808">Transferase</keyword>
<gene>
    <name evidence="9" type="ORF">H6F44_20790</name>
</gene>
<dbReference type="SMART" id="SM00388">
    <property type="entry name" value="HisKA"/>
    <property type="match status" value="1"/>
</dbReference>
<dbReference type="GO" id="GO:0000155">
    <property type="term" value="F:phosphorelay sensor kinase activity"/>
    <property type="evidence" value="ECO:0007669"/>
    <property type="project" value="InterPro"/>
</dbReference>
<dbReference type="PANTHER" id="PTHR43547:SF2">
    <property type="entry name" value="HYBRID SIGNAL TRANSDUCTION HISTIDINE KINASE C"/>
    <property type="match status" value="1"/>
</dbReference>
<dbReference type="AlphaFoldDB" id="A0A926UX82"/>
<reference evidence="9 10" key="1">
    <citation type="journal article" date="2015" name="ISME J.">
        <title>Draft Genome Sequence of Streptomyces incarnatus NRRL8089, which Produces the Nucleoside Antibiotic Sinefungin.</title>
        <authorList>
            <person name="Oshima K."/>
            <person name="Hattori M."/>
            <person name="Shimizu H."/>
            <person name="Fukuda K."/>
            <person name="Nemoto M."/>
            <person name="Inagaki K."/>
            <person name="Tamura T."/>
        </authorList>
    </citation>
    <scope>NUCLEOTIDE SEQUENCE [LARGE SCALE GENOMIC DNA]</scope>
    <source>
        <strain evidence="9 10">FACHB-1277</strain>
    </source>
</reference>
<evidence type="ECO:0000256" key="4">
    <source>
        <dbReference type="ARBA" id="ARBA00022777"/>
    </source>
</evidence>
<comment type="catalytic activity">
    <reaction evidence="1">
        <text>ATP + protein L-histidine = ADP + protein N-phospho-L-histidine.</text>
        <dbReference type="EC" id="2.7.13.3"/>
    </reaction>
</comment>
<evidence type="ECO:0000256" key="1">
    <source>
        <dbReference type="ARBA" id="ARBA00000085"/>
    </source>
</evidence>
<dbReference type="InterPro" id="IPR036097">
    <property type="entry name" value="HisK_dim/P_sf"/>
</dbReference>
<accession>A0A926UX82</accession>
<keyword evidence="10" id="KW-1185">Reference proteome</keyword>
<evidence type="ECO:0000256" key="5">
    <source>
        <dbReference type="ARBA" id="ARBA00023012"/>
    </source>
</evidence>
<protein>
    <recommendedName>
        <fullName evidence="2">histidine kinase</fullName>
        <ecNumber evidence="2">2.7.13.3</ecNumber>
    </recommendedName>
</protein>
<feature type="modified residue" description="4-aspartylphosphate" evidence="6">
    <location>
        <position position="55"/>
    </location>
</feature>
<keyword evidence="5" id="KW-0902">Two-component regulatory system</keyword>
<keyword evidence="4 9" id="KW-0418">Kinase</keyword>
<dbReference type="PROSITE" id="PS50109">
    <property type="entry name" value="HIS_KIN"/>
    <property type="match status" value="1"/>
</dbReference>
<dbReference type="CDD" id="cd00082">
    <property type="entry name" value="HisKA"/>
    <property type="match status" value="1"/>
</dbReference>
<dbReference type="InterPro" id="IPR003661">
    <property type="entry name" value="HisK_dim/P_dom"/>
</dbReference>
<dbReference type="SMART" id="SM00448">
    <property type="entry name" value="REC"/>
    <property type="match status" value="1"/>
</dbReference>
<dbReference type="PRINTS" id="PR00344">
    <property type="entry name" value="BCTRLSENSOR"/>
</dbReference>
<evidence type="ECO:0000259" key="8">
    <source>
        <dbReference type="PROSITE" id="PS50110"/>
    </source>
</evidence>
<dbReference type="SUPFAM" id="SSF52172">
    <property type="entry name" value="CheY-like"/>
    <property type="match status" value="1"/>
</dbReference>
<comment type="caution">
    <text evidence="9">The sequence shown here is derived from an EMBL/GenBank/DDBJ whole genome shotgun (WGS) entry which is preliminary data.</text>
</comment>
<feature type="domain" description="Histidine kinase" evidence="7">
    <location>
        <begin position="159"/>
        <end position="361"/>
    </location>
</feature>
<dbReference type="PROSITE" id="PS50110">
    <property type="entry name" value="RESPONSE_REGULATORY"/>
    <property type="match status" value="1"/>
</dbReference>
<dbReference type="InterPro" id="IPR005467">
    <property type="entry name" value="His_kinase_dom"/>
</dbReference>
<evidence type="ECO:0000259" key="7">
    <source>
        <dbReference type="PROSITE" id="PS50109"/>
    </source>
</evidence>
<sequence length="386" mass="43050">MTNTFSILVVDDDPNNFDVIETFLDGQGYQLHYTASGKDAIAVLDACQPDLILLDVMMPEIDGIEVCKLIKASTKWHSIPIIMVTALNAKSDLANCLNAGADDFLSKPINSLELRARVNSMLRIKQQYDRIQSLSNVRANTINILEGTLNELRGNLASKMSHELNTPLNGIIGTIDLLNDDLENMDLAEVREMLGWADESARRLEKLTKKFLTYLELEVAATNQNSFKFAHTKFEKALVESKLRSTASQVKRDHDLILELEEAEIAISENHLLTILQELFDNAVKFSPAGSIIKVSSQVKGRVFCLSVQDFGRGMTNEQVNHIGAFMQFERQTYEQQGAGLGLKIVTRIVELAKGQFSISSVCKDNTADIFKKGAKKAIHRIRCKC</sequence>
<evidence type="ECO:0000256" key="2">
    <source>
        <dbReference type="ARBA" id="ARBA00012438"/>
    </source>
</evidence>
<evidence type="ECO:0000313" key="9">
    <source>
        <dbReference type="EMBL" id="MBD2152536.1"/>
    </source>
</evidence>
<dbReference type="Pfam" id="PF02518">
    <property type="entry name" value="HATPase_c"/>
    <property type="match status" value="1"/>
</dbReference>
<dbReference type="Gene3D" id="3.30.565.10">
    <property type="entry name" value="Histidine kinase-like ATPase, C-terminal domain"/>
    <property type="match status" value="1"/>
</dbReference>
<dbReference type="EMBL" id="JACJPY010000114">
    <property type="protein sequence ID" value="MBD2152536.1"/>
    <property type="molecule type" value="Genomic_DNA"/>
</dbReference>
<organism evidence="9 10">
    <name type="scientific">Pseudanabaena cinerea FACHB-1277</name>
    <dbReference type="NCBI Taxonomy" id="2949581"/>
    <lineage>
        <taxon>Bacteria</taxon>
        <taxon>Bacillati</taxon>
        <taxon>Cyanobacteriota</taxon>
        <taxon>Cyanophyceae</taxon>
        <taxon>Pseudanabaenales</taxon>
        <taxon>Pseudanabaenaceae</taxon>
        <taxon>Pseudanabaena</taxon>
        <taxon>Pseudanabaena cinerea</taxon>
    </lineage>
</organism>
<dbReference type="FunFam" id="3.40.50.2300:FF:000444">
    <property type="entry name" value="Sensory transduction histidine kinase"/>
    <property type="match status" value="1"/>
</dbReference>
<dbReference type="SUPFAM" id="SSF47384">
    <property type="entry name" value="Homodimeric domain of signal transducing histidine kinase"/>
    <property type="match status" value="1"/>
</dbReference>
<evidence type="ECO:0000256" key="3">
    <source>
        <dbReference type="ARBA" id="ARBA00022553"/>
    </source>
</evidence>
<name>A0A926UX82_9CYAN</name>
<evidence type="ECO:0000256" key="6">
    <source>
        <dbReference type="PROSITE-ProRule" id="PRU00169"/>
    </source>
</evidence>
<dbReference type="InterPro" id="IPR011006">
    <property type="entry name" value="CheY-like_superfamily"/>
</dbReference>
<dbReference type="PANTHER" id="PTHR43547">
    <property type="entry name" value="TWO-COMPONENT HISTIDINE KINASE"/>
    <property type="match status" value="1"/>
</dbReference>
<dbReference type="InterPro" id="IPR004358">
    <property type="entry name" value="Sig_transdc_His_kin-like_C"/>
</dbReference>
<dbReference type="SMART" id="SM00387">
    <property type="entry name" value="HATPase_c"/>
    <property type="match status" value="1"/>
</dbReference>
<dbReference type="SUPFAM" id="SSF55874">
    <property type="entry name" value="ATPase domain of HSP90 chaperone/DNA topoisomerase II/histidine kinase"/>
    <property type="match status" value="1"/>
</dbReference>
<evidence type="ECO:0000313" key="10">
    <source>
        <dbReference type="Proteomes" id="UP000631421"/>
    </source>
</evidence>
<dbReference type="RefSeq" id="WP_190353003.1">
    <property type="nucleotide sequence ID" value="NZ_JACJPY010000114.1"/>
</dbReference>
<proteinExistence type="predicted"/>
<dbReference type="InterPro" id="IPR001789">
    <property type="entry name" value="Sig_transdc_resp-reg_receiver"/>
</dbReference>
<feature type="domain" description="Response regulatory" evidence="8">
    <location>
        <begin position="6"/>
        <end position="122"/>
    </location>
</feature>
<dbReference type="InterPro" id="IPR036890">
    <property type="entry name" value="HATPase_C_sf"/>
</dbReference>
<dbReference type="Gene3D" id="3.40.50.2300">
    <property type="match status" value="1"/>
</dbReference>
<keyword evidence="3 6" id="KW-0597">Phosphoprotein</keyword>